<sequence>MHRHFPTKESLFEAIVLSHIAQPADEARGLAEAEDPGEAFFGFCLGMVERGMKNRGLAEILAGVGIDAKARIAAETEQLDRALERLVKRAQDSGQVRADIGIADVRALLNSIHAAAEREQGDRRMALRMMTVICDGLRTEPRRRGA</sequence>
<keyword evidence="3" id="KW-1185">Reference proteome</keyword>
<protein>
    <recommendedName>
        <fullName evidence="1">Transcriptional regulator SbtR-like C-terminal domain-containing protein</fullName>
    </recommendedName>
</protein>
<dbReference type="Pfam" id="PF21597">
    <property type="entry name" value="TetR_C_43"/>
    <property type="match status" value="1"/>
</dbReference>
<dbReference type="InterPro" id="IPR049445">
    <property type="entry name" value="TetR_SbtR-like_C"/>
</dbReference>
<comment type="caution">
    <text evidence="2">The sequence shown here is derived from an EMBL/GenBank/DDBJ whole genome shotgun (WGS) entry which is preliminary data.</text>
</comment>
<dbReference type="Gene3D" id="1.10.357.10">
    <property type="entry name" value="Tetracycline Repressor, domain 2"/>
    <property type="match status" value="1"/>
</dbReference>
<name>A0ABP8Q145_9ACTN</name>
<dbReference type="EMBL" id="BAABHF010000019">
    <property type="protein sequence ID" value="GAA4495276.1"/>
    <property type="molecule type" value="Genomic_DNA"/>
</dbReference>
<reference evidence="3" key="1">
    <citation type="journal article" date="2019" name="Int. J. Syst. Evol. Microbiol.">
        <title>The Global Catalogue of Microorganisms (GCM) 10K type strain sequencing project: providing services to taxonomists for standard genome sequencing and annotation.</title>
        <authorList>
            <consortium name="The Broad Institute Genomics Platform"/>
            <consortium name="The Broad Institute Genome Sequencing Center for Infectious Disease"/>
            <person name="Wu L."/>
            <person name="Ma J."/>
        </authorList>
    </citation>
    <scope>NUCLEOTIDE SEQUENCE [LARGE SCALE GENOMIC DNA]</scope>
    <source>
        <strain evidence="3">JCM 17933</strain>
    </source>
</reference>
<dbReference type="SUPFAM" id="SSF48498">
    <property type="entry name" value="Tetracyclin repressor-like, C-terminal domain"/>
    <property type="match status" value="1"/>
</dbReference>
<gene>
    <name evidence="2" type="ORF">GCM10023191_035760</name>
</gene>
<dbReference type="InterPro" id="IPR036271">
    <property type="entry name" value="Tet_transcr_reg_TetR-rel_C_sf"/>
</dbReference>
<evidence type="ECO:0000313" key="3">
    <source>
        <dbReference type="Proteomes" id="UP001500503"/>
    </source>
</evidence>
<feature type="domain" description="Transcriptional regulator SbtR-like C-terminal" evidence="1">
    <location>
        <begin position="35"/>
        <end position="138"/>
    </location>
</feature>
<evidence type="ECO:0000259" key="1">
    <source>
        <dbReference type="Pfam" id="PF21597"/>
    </source>
</evidence>
<organism evidence="2 3">
    <name type="scientific">Actinoallomurus oryzae</name>
    <dbReference type="NCBI Taxonomy" id="502180"/>
    <lineage>
        <taxon>Bacteria</taxon>
        <taxon>Bacillati</taxon>
        <taxon>Actinomycetota</taxon>
        <taxon>Actinomycetes</taxon>
        <taxon>Streptosporangiales</taxon>
        <taxon>Thermomonosporaceae</taxon>
        <taxon>Actinoallomurus</taxon>
    </lineage>
</organism>
<evidence type="ECO:0000313" key="2">
    <source>
        <dbReference type="EMBL" id="GAA4495276.1"/>
    </source>
</evidence>
<accession>A0ABP8Q145</accession>
<proteinExistence type="predicted"/>
<dbReference type="Proteomes" id="UP001500503">
    <property type="component" value="Unassembled WGS sequence"/>
</dbReference>